<feature type="region of interest" description="Disordered" evidence="3">
    <location>
        <begin position="14"/>
        <end position="46"/>
    </location>
</feature>
<feature type="domain" description="C3HC-type" evidence="4">
    <location>
        <begin position="87"/>
        <end position="198"/>
    </location>
</feature>
<organism evidence="5 6">
    <name type="scientific">Actinidia rufa</name>
    <dbReference type="NCBI Taxonomy" id="165716"/>
    <lineage>
        <taxon>Eukaryota</taxon>
        <taxon>Viridiplantae</taxon>
        <taxon>Streptophyta</taxon>
        <taxon>Embryophyta</taxon>
        <taxon>Tracheophyta</taxon>
        <taxon>Spermatophyta</taxon>
        <taxon>Magnoliopsida</taxon>
        <taxon>eudicotyledons</taxon>
        <taxon>Gunneridae</taxon>
        <taxon>Pentapetalae</taxon>
        <taxon>asterids</taxon>
        <taxon>Ericales</taxon>
        <taxon>Actinidiaceae</taxon>
        <taxon>Actinidia</taxon>
    </lineage>
</organism>
<evidence type="ECO:0000256" key="3">
    <source>
        <dbReference type="SAM" id="MobiDB-lite"/>
    </source>
</evidence>
<sequence length="647" mass="69936">MAEESEKRFHAIMDKLFHAPPKSKSKSKSTTPTLTGSTSLSGVQQLRGKKCPNTMLVWEPKLGGDIVRGLHHSTVSSGSVQTPVCRPWDRGDLMRRLATFKSMKWFAKPQVVSAVNCARRGWVNVDVDTISCEACGSLEKAALVFSLKLDNGHKLLCPWIDNASDEQLAQFPPTPAVVLVDEYKKRSSVLLNLLALPVISSSAIDYMRSPQLEHFLRGSSIVGGSIEPADTSQVESLGNEDSDSSVSYYQAQKIISLCGWEPRSLPYIVDCKDQQYKSTKDGNLSDLSRGVSNGINSSIVIHSSGIIETMEENDNPVASDGMLSDPNSVVLDCRLCGASVGLWTFSIVPRPLEFVRLVGCTEVNGEHDSSHHKDDANPGETGASGTHVLGIVNHVETREGTCNTVSTSAQSSSERRLNLNLTIAGGPPPAKQNFRATISLPVIGQNLRARISSDPDFRDRLCVNNSCEGGKSHMANTLTGHGFQPEDMELLHSKVDDDGQCNSTINELSSCLNDDINEQGDTLGIEVNCDIASEGAKSKLQEYSATSIPDSDMEIPMESSPNLVNGFSEKGKMPENVEKYCTRTGEIVKDDCPMTVKANSSYLQPNPITDTVCGIVVDTFGGSGVDATVHPVNNNVVPWSIGKQAYS</sequence>
<reference evidence="6" key="1">
    <citation type="submission" date="2019-07" db="EMBL/GenBank/DDBJ databases">
        <title>De Novo Assembly of kiwifruit Actinidia rufa.</title>
        <authorList>
            <person name="Sugita-Konishi S."/>
            <person name="Sato K."/>
            <person name="Mori E."/>
            <person name="Abe Y."/>
            <person name="Kisaki G."/>
            <person name="Hamano K."/>
            <person name="Suezawa K."/>
            <person name="Otani M."/>
            <person name="Fukuda T."/>
            <person name="Manabe T."/>
            <person name="Gomi K."/>
            <person name="Tabuchi M."/>
            <person name="Akimitsu K."/>
            <person name="Kataoka I."/>
        </authorList>
    </citation>
    <scope>NUCLEOTIDE SEQUENCE [LARGE SCALE GENOMIC DNA]</scope>
    <source>
        <strain evidence="6">cv. Fuchu</strain>
    </source>
</reference>
<comment type="subcellular location">
    <subcellularLocation>
        <location evidence="1">Nucleus</location>
    </subcellularLocation>
</comment>
<evidence type="ECO:0000259" key="4">
    <source>
        <dbReference type="Pfam" id="PF07967"/>
    </source>
</evidence>
<gene>
    <name evidence="5" type="ORF">Acr_00g0070060</name>
</gene>
<dbReference type="Proteomes" id="UP000585474">
    <property type="component" value="Unassembled WGS sequence"/>
</dbReference>
<feature type="compositionally biased region" description="Low complexity" evidence="3">
    <location>
        <begin position="28"/>
        <end position="42"/>
    </location>
</feature>
<evidence type="ECO:0000256" key="2">
    <source>
        <dbReference type="ARBA" id="ARBA00023242"/>
    </source>
</evidence>
<proteinExistence type="predicted"/>
<name>A0A7J0DRC4_9ERIC</name>
<keyword evidence="2" id="KW-0539">Nucleus</keyword>
<dbReference type="PANTHER" id="PTHR15835:SF6">
    <property type="entry name" value="ZINC FINGER C3HC-TYPE PROTEIN 1"/>
    <property type="match status" value="1"/>
</dbReference>
<dbReference type="AlphaFoldDB" id="A0A7J0DRC4"/>
<protein>
    <submittedName>
        <fullName evidence="5">C3HC zinc finger-like protein</fullName>
    </submittedName>
</protein>
<dbReference type="EMBL" id="BJWL01000358">
    <property type="protein sequence ID" value="GFS40718.1"/>
    <property type="molecule type" value="Genomic_DNA"/>
</dbReference>
<dbReference type="InterPro" id="IPR012935">
    <property type="entry name" value="NuBaID_N"/>
</dbReference>
<dbReference type="GO" id="GO:0005634">
    <property type="term" value="C:nucleus"/>
    <property type="evidence" value="ECO:0007669"/>
    <property type="project" value="UniProtKB-SubCell"/>
</dbReference>
<evidence type="ECO:0000313" key="5">
    <source>
        <dbReference type="EMBL" id="GFS40718.1"/>
    </source>
</evidence>
<dbReference type="GO" id="GO:0008270">
    <property type="term" value="F:zinc ion binding"/>
    <property type="evidence" value="ECO:0007669"/>
    <property type="project" value="InterPro"/>
</dbReference>
<comment type="caution">
    <text evidence="5">The sequence shown here is derived from an EMBL/GenBank/DDBJ whole genome shotgun (WGS) entry which is preliminary data.</text>
</comment>
<accession>A0A7J0DRC4</accession>
<dbReference type="Pfam" id="PF07967">
    <property type="entry name" value="zf-C3HC"/>
    <property type="match status" value="1"/>
</dbReference>
<dbReference type="OrthoDB" id="614844at2759"/>
<keyword evidence="6" id="KW-1185">Reference proteome</keyword>
<dbReference type="PANTHER" id="PTHR15835">
    <property type="entry name" value="NUCLEAR-INTERACTING PARTNER OF ALK"/>
    <property type="match status" value="1"/>
</dbReference>
<evidence type="ECO:0000256" key="1">
    <source>
        <dbReference type="ARBA" id="ARBA00004123"/>
    </source>
</evidence>
<evidence type="ECO:0000313" key="6">
    <source>
        <dbReference type="Proteomes" id="UP000585474"/>
    </source>
</evidence>